<feature type="compositionally biased region" description="Polar residues" evidence="4">
    <location>
        <begin position="134"/>
        <end position="144"/>
    </location>
</feature>
<dbReference type="PANTHER" id="PTHR46040:SF3">
    <property type="entry name" value="HIGH MOBILITY GROUP PROTEIN 2"/>
    <property type="match status" value="1"/>
</dbReference>
<keyword evidence="7" id="KW-1185">Reference proteome</keyword>
<dbReference type="SMART" id="SM00398">
    <property type="entry name" value="HMG"/>
    <property type="match status" value="1"/>
</dbReference>
<evidence type="ECO:0000313" key="7">
    <source>
        <dbReference type="Proteomes" id="UP001153678"/>
    </source>
</evidence>
<organism evidence="6 7">
    <name type="scientific">Funneliformis geosporum</name>
    <dbReference type="NCBI Taxonomy" id="1117311"/>
    <lineage>
        <taxon>Eukaryota</taxon>
        <taxon>Fungi</taxon>
        <taxon>Fungi incertae sedis</taxon>
        <taxon>Mucoromycota</taxon>
        <taxon>Glomeromycotina</taxon>
        <taxon>Glomeromycetes</taxon>
        <taxon>Glomerales</taxon>
        <taxon>Glomeraceae</taxon>
        <taxon>Funneliformis</taxon>
    </lineage>
</organism>
<dbReference type="OrthoDB" id="1919336at2759"/>
<dbReference type="Proteomes" id="UP001153678">
    <property type="component" value="Unassembled WGS sequence"/>
</dbReference>
<sequence>MGRFKPVIKAQVIPPVTNTSSKNDDITKASPSTQTNINDNSSSVTPTVVNVSTQKGQKNQKISDGQEVKKVITPRKKKTNNNNTIPKNKKPSKVSNLEPNMVIPAPEGSTVTSAPKPNVKPMRKRKSKNSKNNDTSQSEANNNEGESKPKRARKAKDPNAPKRPPNAYLQFTLAKRTELKQQNPKMSPKEITIMLGEAWRNLSETEKKPYYDLVTQALAQWQEDTKAYQALNNVGFTQETTQASEIYSSSGVLVQDNVQQNGLNTQLIPDNNLPVIVSSHNTTDGLYQLQEFQANTTNSTCVSYTDYNSYGQKDTMEALLDMPDNSQTYGYHSDMNETHLYTDNNINPRFSLPTMIPIKVNIDLLLCQPFDPTGTNQRLESNAKSVDENPVIQKQEKPDTNNMLLCQPFEPSEISNVVPDNDNTWLQDEDQHQQTQNDYSESIIYPRFTSHEISERDSHLIHQGTLQEIPQHVEMYQHQVQQSLCRHNPEPTNEMNQSTHSIQYLTHGDARTNDISFDVRTNPATIIMTNL</sequence>
<accession>A0A9W4WL33</accession>
<evidence type="ECO:0000256" key="2">
    <source>
        <dbReference type="ARBA" id="ARBA00023242"/>
    </source>
</evidence>
<name>A0A9W4WL33_9GLOM</name>
<keyword evidence="2 3" id="KW-0539">Nucleus</keyword>
<keyword evidence="1 3" id="KW-0238">DNA-binding</keyword>
<feature type="domain" description="HMG box" evidence="5">
    <location>
        <begin position="161"/>
        <end position="229"/>
    </location>
</feature>
<evidence type="ECO:0000259" key="5">
    <source>
        <dbReference type="PROSITE" id="PS50118"/>
    </source>
</evidence>
<evidence type="ECO:0000256" key="1">
    <source>
        <dbReference type="ARBA" id="ARBA00023125"/>
    </source>
</evidence>
<dbReference type="PROSITE" id="PS50118">
    <property type="entry name" value="HMG_BOX_2"/>
    <property type="match status" value="1"/>
</dbReference>
<protein>
    <submittedName>
        <fullName evidence="6">18049_t:CDS:1</fullName>
    </submittedName>
</protein>
<dbReference type="InterPro" id="IPR036910">
    <property type="entry name" value="HMG_box_dom_sf"/>
</dbReference>
<dbReference type="InterPro" id="IPR009071">
    <property type="entry name" value="HMG_box_dom"/>
</dbReference>
<evidence type="ECO:0000313" key="6">
    <source>
        <dbReference type="EMBL" id="CAI2169600.1"/>
    </source>
</evidence>
<comment type="caution">
    <text evidence="6">The sequence shown here is derived from an EMBL/GenBank/DDBJ whole genome shotgun (WGS) entry which is preliminary data.</text>
</comment>
<dbReference type="GO" id="GO:0003677">
    <property type="term" value="F:DNA binding"/>
    <property type="evidence" value="ECO:0007669"/>
    <property type="project" value="UniProtKB-UniRule"/>
</dbReference>
<dbReference type="Pfam" id="PF00505">
    <property type="entry name" value="HMG_box"/>
    <property type="match status" value="1"/>
</dbReference>
<gene>
    <name evidence="6" type="ORF">FWILDA_LOCUS4159</name>
</gene>
<dbReference type="PANTHER" id="PTHR46040">
    <property type="entry name" value="HIGH MOBILITY GROUP PROTEIN 2"/>
    <property type="match status" value="1"/>
</dbReference>
<dbReference type="GO" id="GO:0010468">
    <property type="term" value="P:regulation of gene expression"/>
    <property type="evidence" value="ECO:0007669"/>
    <property type="project" value="TreeGrafter"/>
</dbReference>
<dbReference type="AlphaFoldDB" id="A0A9W4WL33"/>
<feature type="compositionally biased region" description="Polar residues" evidence="4">
    <location>
        <begin position="54"/>
        <end position="63"/>
    </location>
</feature>
<reference evidence="6" key="1">
    <citation type="submission" date="2022-08" db="EMBL/GenBank/DDBJ databases">
        <authorList>
            <person name="Kallberg Y."/>
            <person name="Tangrot J."/>
            <person name="Rosling A."/>
        </authorList>
    </citation>
    <scope>NUCLEOTIDE SEQUENCE</scope>
    <source>
        <strain evidence="6">Wild A</strain>
    </source>
</reference>
<evidence type="ECO:0000256" key="4">
    <source>
        <dbReference type="SAM" id="MobiDB-lite"/>
    </source>
</evidence>
<proteinExistence type="predicted"/>
<dbReference type="EMBL" id="CAMKVN010000601">
    <property type="protein sequence ID" value="CAI2169600.1"/>
    <property type="molecule type" value="Genomic_DNA"/>
</dbReference>
<dbReference type="InterPro" id="IPR051965">
    <property type="entry name" value="ChromReg_NeuronalGeneExpr"/>
</dbReference>
<dbReference type="Gene3D" id="1.10.30.10">
    <property type="entry name" value="High mobility group box domain"/>
    <property type="match status" value="1"/>
</dbReference>
<feature type="compositionally biased region" description="Basic and acidic residues" evidence="4">
    <location>
        <begin position="145"/>
        <end position="160"/>
    </location>
</feature>
<dbReference type="SUPFAM" id="SSF47095">
    <property type="entry name" value="HMG-box"/>
    <property type="match status" value="1"/>
</dbReference>
<feature type="compositionally biased region" description="Low complexity" evidence="4">
    <location>
        <begin position="38"/>
        <end position="53"/>
    </location>
</feature>
<evidence type="ECO:0000256" key="3">
    <source>
        <dbReference type="PROSITE-ProRule" id="PRU00267"/>
    </source>
</evidence>
<feature type="DNA-binding region" description="HMG box" evidence="3">
    <location>
        <begin position="161"/>
        <end position="229"/>
    </location>
</feature>
<dbReference type="GO" id="GO:0005634">
    <property type="term" value="C:nucleus"/>
    <property type="evidence" value="ECO:0007669"/>
    <property type="project" value="UniProtKB-UniRule"/>
</dbReference>
<feature type="region of interest" description="Disordered" evidence="4">
    <location>
        <begin position="15"/>
        <end position="167"/>
    </location>
</feature>